<accession>A0A9W7TFB4</accession>
<dbReference type="AlphaFoldDB" id="A0A9W7TFB4"/>
<feature type="signal peptide" evidence="1">
    <location>
        <begin position="1"/>
        <end position="25"/>
    </location>
</feature>
<evidence type="ECO:0000313" key="3">
    <source>
        <dbReference type="Proteomes" id="UP001059041"/>
    </source>
</evidence>
<dbReference type="Proteomes" id="UP001059041">
    <property type="component" value="Linkage Group LG20"/>
</dbReference>
<keyword evidence="3" id="KW-1185">Reference proteome</keyword>
<name>A0A9W7TFB4_TRIRA</name>
<evidence type="ECO:0000313" key="2">
    <source>
        <dbReference type="EMBL" id="KAI7795009.1"/>
    </source>
</evidence>
<reference evidence="2" key="1">
    <citation type="submission" date="2021-02" db="EMBL/GenBank/DDBJ databases">
        <title>Comparative genomics reveals that relaxation of natural selection precedes convergent phenotypic evolution of cavefish.</title>
        <authorList>
            <person name="Peng Z."/>
        </authorList>
    </citation>
    <scope>NUCLEOTIDE SEQUENCE</scope>
    <source>
        <tissue evidence="2">Muscle</tissue>
    </source>
</reference>
<protein>
    <submittedName>
        <fullName evidence="2">Uncharacterized protein</fullName>
    </submittedName>
</protein>
<dbReference type="EMBL" id="JAFHDT010000020">
    <property type="protein sequence ID" value="KAI7795009.1"/>
    <property type="molecule type" value="Genomic_DNA"/>
</dbReference>
<organism evidence="2 3">
    <name type="scientific">Triplophysa rosa</name>
    <name type="common">Cave loach</name>
    <dbReference type="NCBI Taxonomy" id="992332"/>
    <lineage>
        <taxon>Eukaryota</taxon>
        <taxon>Metazoa</taxon>
        <taxon>Chordata</taxon>
        <taxon>Craniata</taxon>
        <taxon>Vertebrata</taxon>
        <taxon>Euteleostomi</taxon>
        <taxon>Actinopterygii</taxon>
        <taxon>Neopterygii</taxon>
        <taxon>Teleostei</taxon>
        <taxon>Ostariophysi</taxon>
        <taxon>Cypriniformes</taxon>
        <taxon>Nemacheilidae</taxon>
        <taxon>Triplophysa</taxon>
    </lineage>
</organism>
<comment type="caution">
    <text evidence="2">The sequence shown here is derived from an EMBL/GenBank/DDBJ whole genome shotgun (WGS) entry which is preliminary data.</text>
</comment>
<sequence length="104" mass="11913">MYPVTVQRSLLVAFLLSLKGSYIHSADDICAPSRNPSLRYSVSENIPAALTEHQRQKNEEFDHKNDVRYCYVHFSKNDAHQPARVDDVQYAAVKVSVRSYITIE</sequence>
<gene>
    <name evidence="2" type="ORF">IRJ41_006591</name>
</gene>
<evidence type="ECO:0000256" key="1">
    <source>
        <dbReference type="SAM" id="SignalP"/>
    </source>
</evidence>
<feature type="chain" id="PRO_5040728561" evidence="1">
    <location>
        <begin position="26"/>
        <end position="104"/>
    </location>
</feature>
<keyword evidence="1" id="KW-0732">Signal</keyword>
<proteinExistence type="predicted"/>